<dbReference type="Proteomes" id="UP000324897">
    <property type="component" value="Unassembled WGS sequence"/>
</dbReference>
<evidence type="ECO:0000256" key="14">
    <source>
        <dbReference type="SAM" id="SignalP"/>
    </source>
</evidence>
<dbReference type="InterPro" id="IPR003591">
    <property type="entry name" value="Leu-rich_rpt_typical-subtyp"/>
</dbReference>
<dbReference type="SUPFAM" id="SSF52058">
    <property type="entry name" value="L domain-like"/>
    <property type="match status" value="1"/>
</dbReference>
<dbReference type="PANTHER" id="PTHR48063">
    <property type="entry name" value="LRR RECEPTOR-LIKE KINASE"/>
    <property type="match status" value="1"/>
</dbReference>
<evidence type="ECO:0000313" key="16">
    <source>
        <dbReference type="EMBL" id="TVT98281.1"/>
    </source>
</evidence>
<keyword evidence="17" id="KW-1185">Reference proteome</keyword>
<evidence type="ECO:0000259" key="15">
    <source>
        <dbReference type="Pfam" id="PF08263"/>
    </source>
</evidence>
<keyword evidence="11" id="KW-0325">Glycoprotein</keyword>
<dbReference type="Pfam" id="PF00560">
    <property type="entry name" value="LRR_1"/>
    <property type="match status" value="6"/>
</dbReference>
<feature type="signal peptide" evidence="14">
    <location>
        <begin position="1"/>
        <end position="27"/>
    </location>
</feature>
<dbReference type="SMART" id="SM00369">
    <property type="entry name" value="LRR_TYP"/>
    <property type="match status" value="8"/>
</dbReference>
<dbReference type="GO" id="GO:0005886">
    <property type="term" value="C:plasma membrane"/>
    <property type="evidence" value="ECO:0007669"/>
    <property type="project" value="UniProtKB-SubCell"/>
</dbReference>
<protein>
    <recommendedName>
        <fullName evidence="15">Leucine-rich repeat-containing N-terminal plant-type domain-containing protein</fullName>
    </recommendedName>
</protein>
<accession>A0A5J9SGB1</accession>
<dbReference type="InterPro" id="IPR032675">
    <property type="entry name" value="LRR_dom_sf"/>
</dbReference>
<sequence length="1114" mass="122720">MASASQLASAAICALLVVATAAASTAASSVHAGESNGGCIPAERTALLSFKAGITGDPANRLGLWRGHKCCLWSGVTCSNKTGHVIKLDLRNDYLHHFSFNEDIRLSSDPDSNGHWLRGQISSSILALQNLRHLDLSGNILGDVGVPIPEFLGSFKGLNYLNISFTHFHGRLPPQLGNLSKLVYLDISNYNFSPMDKYFNHSSMHSRDLAWIARLSSLKHLNMDGVNISSVNDWIHVVNTLPNLRVLSLKGCSIMTSAPSLPYLNLTVLEDLDLSENYLNCRIAPMWLWNLTNLKSLILASCGLIGSFPDELGNITSLEVLDLGGNSLNGNIPATFEKLCSLKDIDLSHNNIGVDITYLIARLPSCPQRKLQVLYLRRAKLTGSIPTRLSIQTSLETLDISYNYISGSVPLGIGKLTSLSALLVANNMLNSVISEEHFANLTKLSYINLSNNSVEMKVDTDWVPPFQLHVALFESCHLGPKFPTWLQWQKNIDVLDIQNTGLNDSFPDWFWSVFSNTRFLALDNNRLVGDLPSSLEFMSMDVLGLSSNQLTGSVPRLPKSIMLFDISRNYLSGQLSLNFEAPSLQAAVLFSNRITGVIPAQICQWKQLRLLDLSSNLLAGELPDCGTNKDRKQWKYSSVNSSVNHPEFASSVSLNIHTLLLNNNSFSGEFPLFLRHCRNLTVLDLSHNNFRGKLPAWIPDELPDLVILGLRSNTFSGRIPVEITRLPALRFLDLANNTLSGTIPRSLVNFKAFTATTALDPRQNPFKLEYDEGYGYIPFGQIDDSLTVVTKGQGLKYTENTIFLLSIDLSENNLDGTIPEEISTLVGLKNLNLSWNFFSGNIPEQIGNLQSLESLDLSSNQLSGEIPWAITDLTSLSYLNLSDNNLSGRIPSGNQLDTLNTNNPASMYIGNPHLCGYPLPKQCPIAQPTQGGPIRHHEDGLVQMNFYFGLLVGFGVGVWMIFCGLLFSKSWSGLERAVFLEFPRVESAGSLPFDSTHNPQRRGGGRRGERSGRAASGEAGQRKGRATCVKIEPTQGHRPPFFLSRPYLEIEPHLTPPPPPSGSVHEIGRRGAERGTSSETSAPRPTATACFWAPYHRPSATIAFEFDWRSSRSM</sequence>
<dbReference type="FunFam" id="3.80.10.10:FF:001347">
    <property type="entry name" value="LRR receptor-like serine/threonine-protein kinase GSO2"/>
    <property type="match status" value="1"/>
</dbReference>
<comment type="subcellular location">
    <subcellularLocation>
        <location evidence="1">Cell membrane</location>
        <topology evidence="1">Single-pass type I membrane protein</topology>
    </subcellularLocation>
</comment>
<keyword evidence="8 13" id="KW-1133">Transmembrane helix</keyword>
<evidence type="ECO:0000256" key="1">
    <source>
        <dbReference type="ARBA" id="ARBA00004251"/>
    </source>
</evidence>
<keyword evidence="6 14" id="KW-0732">Signal</keyword>
<feature type="region of interest" description="Disordered" evidence="12">
    <location>
        <begin position="1052"/>
        <end position="1085"/>
    </location>
</feature>
<keyword evidence="10" id="KW-0675">Receptor</keyword>
<keyword evidence="4" id="KW-0433">Leucine-rich repeat</keyword>
<dbReference type="OrthoDB" id="612781at2759"/>
<gene>
    <name evidence="16" type="ORF">EJB05_56412</name>
</gene>
<dbReference type="EMBL" id="RWGY01000883">
    <property type="protein sequence ID" value="TVT98281.1"/>
    <property type="molecule type" value="Genomic_DNA"/>
</dbReference>
<keyword evidence="9 13" id="KW-0472">Membrane</keyword>
<evidence type="ECO:0000256" key="7">
    <source>
        <dbReference type="ARBA" id="ARBA00022737"/>
    </source>
</evidence>
<keyword evidence="5 13" id="KW-0812">Transmembrane</keyword>
<reference evidence="16 17" key="1">
    <citation type="journal article" date="2019" name="Sci. Rep.">
        <title>A high-quality genome of Eragrostis curvula grass provides insights into Poaceae evolution and supports new strategies to enhance forage quality.</title>
        <authorList>
            <person name="Carballo J."/>
            <person name="Santos B.A.C.M."/>
            <person name="Zappacosta D."/>
            <person name="Garbus I."/>
            <person name="Selva J.P."/>
            <person name="Gallo C.A."/>
            <person name="Diaz A."/>
            <person name="Albertini E."/>
            <person name="Caccamo M."/>
            <person name="Echenique V."/>
        </authorList>
    </citation>
    <scope>NUCLEOTIDE SEQUENCE [LARGE SCALE GENOMIC DNA]</scope>
    <source>
        <strain evidence="17">cv. Victoria</strain>
        <tissue evidence="16">Leaf</tissue>
    </source>
</reference>
<name>A0A5J9SGB1_9POAL</name>
<keyword evidence="3" id="KW-1003">Cell membrane</keyword>
<dbReference type="SUPFAM" id="SSF52047">
    <property type="entry name" value="RNI-like"/>
    <property type="match status" value="2"/>
</dbReference>
<dbReference type="PANTHER" id="PTHR48063:SF108">
    <property type="entry name" value="LEUCINE-RICH REPEAT-CONTAINING N-TERMINAL PLANT-TYPE DOMAIN-CONTAINING PROTEIN"/>
    <property type="match status" value="1"/>
</dbReference>
<dbReference type="FunFam" id="3.80.10.10:FF:000649">
    <property type="entry name" value="Leucine Rich Repeat family protein"/>
    <property type="match status" value="1"/>
</dbReference>
<dbReference type="PROSITE" id="PS51450">
    <property type="entry name" value="LRR"/>
    <property type="match status" value="1"/>
</dbReference>
<evidence type="ECO:0000256" key="13">
    <source>
        <dbReference type="SAM" id="Phobius"/>
    </source>
</evidence>
<dbReference type="InterPro" id="IPR001611">
    <property type="entry name" value="Leu-rich_rpt"/>
</dbReference>
<evidence type="ECO:0000256" key="2">
    <source>
        <dbReference type="ARBA" id="ARBA00009592"/>
    </source>
</evidence>
<evidence type="ECO:0000256" key="11">
    <source>
        <dbReference type="ARBA" id="ARBA00023180"/>
    </source>
</evidence>
<feature type="transmembrane region" description="Helical" evidence="13">
    <location>
        <begin position="946"/>
        <end position="967"/>
    </location>
</feature>
<evidence type="ECO:0000256" key="6">
    <source>
        <dbReference type="ARBA" id="ARBA00022729"/>
    </source>
</evidence>
<evidence type="ECO:0000256" key="4">
    <source>
        <dbReference type="ARBA" id="ARBA00022614"/>
    </source>
</evidence>
<evidence type="ECO:0000256" key="9">
    <source>
        <dbReference type="ARBA" id="ARBA00023136"/>
    </source>
</evidence>
<dbReference type="Pfam" id="PF13855">
    <property type="entry name" value="LRR_8"/>
    <property type="match status" value="1"/>
</dbReference>
<keyword evidence="7" id="KW-0677">Repeat</keyword>
<comment type="similarity">
    <text evidence="2">Belongs to the RLP family.</text>
</comment>
<dbReference type="PRINTS" id="PR00019">
    <property type="entry name" value="LEURICHRPT"/>
</dbReference>
<dbReference type="Pfam" id="PF08263">
    <property type="entry name" value="LRRNT_2"/>
    <property type="match status" value="1"/>
</dbReference>
<dbReference type="FunFam" id="3.80.10.10:FF:000213">
    <property type="entry name" value="Tyrosine-sulfated glycopeptide receptor 1"/>
    <property type="match status" value="1"/>
</dbReference>
<evidence type="ECO:0000256" key="10">
    <source>
        <dbReference type="ARBA" id="ARBA00023170"/>
    </source>
</evidence>
<organism evidence="16 17">
    <name type="scientific">Eragrostis curvula</name>
    <name type="common">weeping love grass</name>
    <dbReference type="NCBI Taxonomy" id="38414"/>
    <lineage>
        <taxon>Eukaryota</taxon>
        <taxon>Viridiplantae</taxon>
        <taxon>Streptophyta</taxon>
        <taxon>Embryophyta</taxon>
        <taxon>Tracheophyta</taxon>
        <taxon>Spermatophyta</taxon>
        <taxon>Magnoliopsida</taxon>
        <taxon>Liliopsida</taxon>
        <taxon>Poales</taxon>
        <taxon>Poaceae</taxon>
        <taxon>PACMAD clade</taxon>
        <taxon>Chloridoideae</taxon>
        <taxon>Eragrostideae</taxon>
        <taxon>Eragrostidinae</taxon>
        <taxon>Eragrostis</taxon>
    </lineage>
</organism>
<proteinExistence type="inferred from homology"/>
<evidence type="ECO:0000256" key="8">
    <source>
        <dbReference type="ARBA" id="ARBA00022989"/>
    </source>
</evidence>
<evidence type="ECO:0000256" key="3">
    <source>
        <dbReference type="ARBA" id="ARBA00022475"/>
    </source>
</evidence>
<feature type="region of interest" description="Disordered" evidence="12">
    <location>
        <begin position="990"/>
        <end position="1028"/>
    </location>
</feature>
<dbReference type="InterPro" id="IPR013210">
    <property type="entry name" value="LRR_N_plant-typ"/>
</dbReference>
<comment type="caution">
    <text evidence="16">The sequence shown here is derived from an EMBL/GenBank/DDBJ whole genome shotgun (WGS) entry which is preliminary data.</text>
</comment>
<evidence type="ECO:0000313" key="17">
    <source>
        <dbReference type="Proteomes" id="UP000324897"/>
    </source>
</evidence>
<dbReference type="Gene3D" id="3.80.10.10">
    <property type="entry name" value="Ribonuclease Inhibitor"/>
    <property type="match status" value="5"/>
</dbReference>
<evidence type="ECO:0000256" key="5">
    <source>
        <dbReference type="ARBA" id="ARBA00022692"/>
    </source>
</evidence>
<dbReference type="Gramene" id="TVT98281">
    <property type="protein sequence ID" value="TVT98281"/>
    <property type="gene ID" value="EJB05_56412"/>
</dbReference>
<feature type="non-terminal residue" evidence="16">
    <location>
        <position position="1"/>
    </location>
</feature>
<dbReference type="AlphaFoldDB" id="A0A5J9SGB1"/>
<feature type="domain" description="Leucine-rich repeat-containing N-terminal plant-type" evidence="15">
    <location>
        <begin position="42"/>
        <end position="79"/>
    </location>
</feature>
<dbReference type="InterPro" id="IPR046956">
    <property type="entry name" value="RLP23-like"/>
</dbReference>
<evidence type="ECO:0000256" key="12">
    <source>
        <dbReference type="SAM" id="MobiDB-lite"/>
    </source>
</evidence>
<feature type="chain" id="PRO_5023861121" description="Leucine-rich repeat-containing N-terminal plant-type domain-containing protein" evidence="14">
    <location>
        <begin position="28"/>
        <end position="1114"/>
    </location>
</feature>